<keyword evidence="1" id="KW-0812">Transmembrane</keyword>
<keyword evidence="1" id="KW-0472">Membrane</keyword>
<evidence type="ECO:0000256" key="1">
    <source>
        <dbReference type="SAM" id="Phobius"/>
    </source>
</evidence>
<feature type="transmembrane region" description="Helical" evidence="1">
    <location>
        <begin position="300"/>
        <end position="317"/>
    </location>
</feature>
<keyword evidence="4" id="KW-1185">Reference proteome</keyword>
<feature type="transmembrane region" description="Helical" evidence="1">
    <location>
        <begin position="7"/>
        <end position="26"/>
    </location>
</feature>
<dbReference type="EMBL" id="MCIA01000001">
    <property type="protein sequence ID" value="RKD34984.1"/>
    <property type="molecule type" value="Genomic_DNA"/>
</dbReference>
<proteinExistence type="predicted"/>
<evidence type="ECO:0000259" key="2">
    <source>
        <dbReference type="Pfam" id="PF05569"/>
    </source>
</evidence>
<keyword evidence="1" id="KW-1133">Transmembrane helix</keyword>
<dbReference type="PANTHER" id="PTHR34978">
    <property type="entry name" value="POSSIBLE SENSOR-TRANSDUCER PROTEIN BLAR"/>
    <property type="match status" value="1"/>
</dbReference>
<reference evidence="3 4" key="1">
    <citation type="submission" date="2016-08" db="EMBL/GenBank/DDBJ databases">
        <title>A new outlook on sporulation: Clostridium algidixylanolyticum.</title>
        <authorList>
            <person name="Poppleton D.I."/>
            <person name="Gribaldo S."/>
        </authorList>
    </citation>
    <scope>NUCLEOTIDE SEQUENCE [LARGE SCALE GENOMIC DNA]</scope>
    <source>
        <strain evidence="3 4">SPL73</strain>
    </source>
</reference>
<feature type="transmembrane region" description="Helical" evidence="1">
    <location>
        <begin position="197"/>
        <end position="219"/>
    </location>
</feature>
<feature type="transmembrane region" description="Helical" evidence="1">
    <location>
        <begin position="32"/>
        <end position="53"/>
    </location>
</feature>
<gene>
    <name evidence="3" type="ORF">BET01_01110</name>
</gene>
<dbReference type="AlphaFoldDB" id="A0A419TBV1"/>
<sequence>MFLSPSALITIILTSNLTIVALWLFLKSHRRLMQISISTLLIVVFLVLIRLLIPMEFGFEKTIREYHILPSLYTILFTPVLQFFTPKLYIYHAILLIWVLGFICMGFWSIFCHIRFYHSINQDPPLNEETILSIIKRIDEFHGKSSNFRIIRTNKVSVPMYLGLFTPKILLPNINLSKEELCYILYHEATHYYKHDLWVKLLVELICIIYWWNPFIYILKQDIDKIMEIRVDITVTKNFDEIHRIKYLECLLKIARENCSTDLNSLSLTFDSRTASVLSQRFHIILDGGLSKKPGIFNKVLLVFLLSIFGLSSLFVLEPYSINSNDQEYTVELTPQTSYLVINQKKEYDVYVHNRYFATVSRIRDSYSNLKIYNNLEEALLYESKK</sequence>
<dbReference type="Proteomes" id="UP000284277">
    <property type="component" value="Unassembled WGS sequence"/>
</dbReference>
<evidence type="ECO:0000313" key="4">
    <source>
        <dbReference type="Proteomes" id="UP000284277"/>
    </source>
</evidence>
<dbReference type="Pfam" id="PF05569">
    <property type="entry name" value="Peptidase_M56"/>
    <property type="match status" value="1"/>
</dbReference>
<name>A0A419TBV1_9FIRM</name>
<dbReference type="CDD" id="cd07341">
    <property type="entry name" value="M56_BlaR1_MecR1_like"/>
    <property type="match status" value="1"/>
</dbReference>
<accession>A0A419TBV1</accession>
<feature type="domain" description="Peptidase M56" evidence="2">
    <location>
        <begin position="8"/>
        <end position="283"/>
    </location>
</feature>
<feature type="transmembrane region" description="Helical" evidence="1">
    <location>
        <begin position="65"/>
        <end position="84"/>
    </location>
</feature>
<feature type="transmembrane region" description="Helical" evidence="1">
    <location>
        <begin position="90"/>
        <end position="111"/>
    </location>
</feature>
<comment type="caution">
    <text evidence="3">The sequence shown here is derived from an EMBL/GenBank/DDBJ whole genome shotgun (WGS) entry which is preliminary data.</text>
</comment>
<dbReference type="InterPro" id="IPR008756">
    <property type="entry name" value="Peptidase_M56"/>
</dbReference>
<dbReference type="RefSeq" id="WP_120194920.1">
    <property type="nucleotide sequence ID" value="NZ_MCIA01000001.1"/>
</dbReference>
<protein>
    <recommendedName>
        <fullName evidence="2">Peptidase M56 domain-containing protein</fullName>
    </recommendedName>
</protein>
<evidence type="ECO:0000313" key="3">
    <source>
        <dbReference type="EMBL" id="RKD34984.1"/>
    </source>
</evidence>
<dbReference type="OrthoDB" id="9770467at2"/>
<organism evidence="3 4">
    <name type="scientific">Lacrimispora algidixylanolytica</name>
    <dbReference type="NCBI Taxonomy" id="94868"/>
    <lineage>
        <taxon>Bacteria</taxon>
        <taxon>Bacillati</taxon>
        <taxon>Bacillota</taxon>
        <taxon>Clostridia</taxon>
        <taxon>Lachnospirales</taxon>
        <taxon>Lachnospiraceae</taxon>
        <taxon>Lacrimispora</taxon>
    </lineage>
</organism>
<dbReference type="PANTHER" id="PTHR34978:SF3">
    <property type="entry name" value="SLR0241 PROTEIN"/>
    <property type="match status" value="1"/>
</dbReference>
<dbReference type="InterPro" id="IPR052173">
    <property type="entry name" value="Beta-lactam_resp_regulator"/>
</dbReference>